<keyword evidence="3" id="KW-1185">Reference proteome</keyword>
<dbReference type="Proteomes" id="UP000215914">
    <property type="component" value="Unassembled WGS sequence"/>
</dbReference>
<reference evidence="2" key="1">
    <citation type="journal article" date="2017" name="Nature">
        <title>The sunflower genome provides insights into oil metabolism, flowering and Asterid evolution.</title>
        <authorList>
            <person name="Badouin H."/>
            <person name="Gouzy J."/>
            <person name="Grassa C.J."/>
            <person name="Murat F."/>
            <person name="Staton S.E."/>
            <person name="Cottret L."/>
            <person name="Lelandais-Briere C."/>
            <person name="Owens G.L."/>
            <person name="Carrere S."/>
            <person name="Mayjonade B."/>
            <person name="Legrand L."/>
            <person name="Gill N."/>
            <person name="Kane N.C."/>
            <person name="Bowers J.E."/>
            <person name="Hubner S."/>
            <person name="Bellec A."/>
            <person name="Berard A."/>
            <person name="Berges H."/>
            <person name="Blanchet N."/>
            <person name="Boniface M.C."/>
            <person name="Brunel D."/>
            <person name="Catrice O."/>
            <person name="Chaidir N."/>
            <person name="Claudel C."/>
            <person name="Donnadieu C."/>
            <person name="Faraut T."/>
            <person name="Fievet G."/>
            <person name="Helmstetter N."/>
            <person name="King M."/>
            <person name="Knapp S.J."/>
            <person name="Lai Z."/>
            <person name="Le Paslier M.C."/>
            <person name="Lippi Y."/>
            <person name="Lorenzon L."/>
            <person name="Mandel J.R."/>
            <person name="Marage G."/>
            <person name="Marchand G."/>
            <person name="Marquand E."/>
            <person name="Bret-Mestries E."/>
            <person name="Morien E."/>
            <person name="Nambeesan S."/>
            <person name="Nguyen T."/>
            <person name="Pegot-Espagnet P."/>
            <person name="Pouilly N."/>
            <person name="Raftis F."/>
            <person name="Sallet E."/>
            <person name="Schiex T."/>
            <person name="Thomas J."/>
            <person name="Vandecasteele C."/>
            <person name="Vares D."/>
            <person name="Vear F."/>
            <person name="Vautrin S."/>
            <person name="Crespi M."/>
            <person name="Mangin B."/>
            <person name="Burke J.M."/>
            <person name="Salse J."/>
            <person name="Munos S."/>
            <person name="Vincourt P."/>
            <person name="Rieseberg L.H."/>
            <person name="Langlade N.B."/>
        </authorList>
    </citation>
    <scope>NUCLEOTIDE SEQUENCE</scope>
    <source>
        <tissue evidence="2">Leaves</tissue>
    </source>
</reference>
<gene>
    <name evidence="2" type="ORF">HanXRQr2_Chr02g0058101</name>
</gene>
<dbReference type="Gramene" id="mRNA:HanXRQr2_Chr02g0058101">
    <property type="protein sequence ID" value="mRNA:HanXRQr2_Chr02g0058101"/>
    <property type="gene ID" value="HanXRQr2_Chr02g0058101"/>
</dbReference>
<accession>A0A9K3JNN0</accession>
<dbReference type="InterPro" id="IPR013215">
    <property type="entry name" value="Cbl-indep_Met_Synth_N"/>
</dbReference>
<dbReference type="Pfam" id="PF08267">
    <property type="entry name" value="Meth_synt_1"/>
    <property type="match status" value="1"/>
</dbReference>
<feature type="domain" description="Cobalamin-independent methionine synthase MetE N-terminal" evidence="1">
    <location>
        <begin position="6"/>
        <end position="39"/>
    </location>
</feature>
<dbReference type="EC" id="2.1.1.14" evidence="2"/>
<evidence type="ECO:0000313" key="3">
    <source>
        <dbReference type="Proteomes" id="UP000215914"/>
    </source>
</evidence>
<dbReference type="GO" id="GO:0008652">
    <property type="term" value="P:amino acid biosynthetic process"/>
    <property type="evidence" value="ECO:0007669"/>
    <property type="project" value="InterPro"/>
</dbReference>
<evidence type="ECO:0000259" key="1">
    <source>
        <dbReference type="Pfam" id="PF08267"/>
    </source>
</evidence>
<evidence type="ECO:0000313" key="2">
    <source>
        <dbReference type="EMBL" id="KAF5817872.1"/>
    </source>
</evidence>
<name>A0A9K3JNN0_HELAN</name>
<reference evidence="2" key="2">
    <citation type="submission" date="2020-06" db="EMBL/GenBank/DDBJ databases">
        <title>Helianthus annuus Genome sequencing and assembly Release 2.</title>
        <authorList>
            <person name="Gouzy J."/>
            <person name="Langlade N."/>
            <person name="Munos S."/>
        </authorList>
    </citation>
    <scope>NUCLEOTIDE SEQUENCE</scope>
    <source>
        <tissue evidence="2">Leaves</tissue>
    </source>
</reference>
<comment type="caution">
    <text evidence="2">The sequence shown here is derived from an EMBL/GenBank/DDBJ whole genome shotgun (WGS) entry which is preliminary data.</text>
</comment>
<dbReference type="AlphaFoldDB" id="A0A9K3JNN0"/>
<sequence length="49" mass="5680">MIKLYELKFALESFWDGKSSAEDLQTVAADLRSSIWKQKFLELILSQSN</sequence>
<dbReference type="Gene3D" id="3.20.20.210">
    <property type="match status" value="1"/>
</dbReference>
<dbReference type="EMBL" id="MNCJ02000317">
    <property type="protein sequence ID" value="KAF5817872.1"/>
    <property type="molecule type" value="Genomic_DNA"/>
</dbReference>
<proteinExistence type="predicted"/>
<dbReference type="GO" id="GO:0032259">
    <property type="term" value="P:methylation"/>
    <property type="evidence" value="ECO:0007669"/>
    <property type="project" value="UniProtKB-KW"/>
</dbReference>
<dbReference type="GO" id="GO:0008270">
    <property type="term" value="F:zinc ion binding"/>
    <property type="evidence" value="ECO:0007669"/>
    <property type="project" value="InterPro"/>
</dbReference>
<keyword evidence="2" id="KW-0808">Transferase</keyword>
<dbReference type="GO" id="GO:0003871">
    <property type="term" value="F:5-methyltetrahydropteroyltriglutamate-homocysteine S-methyltransferase activity"/>
    <property type="evidence" value="ECO:0007669"/>
    <property type="project" value="UniProtKB-EC"/>
</dbReference>
<keyword evidence="2" id="KW-0489">Methyltransferase</keyword>
<organism evidence="2 3">
    <name type="scientific">Helianthus annuus</name>
    <name type="common">Common sunflower</name>
    <dbReference type="NCBI Taxonomy" id="4232"/>
    <lineage>
        <taxon>Eukaryota</taxon>
        <taxon>Viridiplantae</taxon>
        <taxon>Streptophyta</taxon>
        <taxon>Embryophyta</taxon>
        <taxon>Tracheophyta</taxon>
        <taxon>Spermatophyta</taxon>
        <taxon>Magnoliopsida</taxon>
        <taxon>eudicotyledons</taxon>
        <taxon>Gunneridae</taxon>
        <taxon>Pentapetalae</taxon>
        <taxon>asterids</taxon>
        <taxon>campanulids</taxon>
        <taxon>Asterales</taxon>
        <taxon>Asteraceae</taxon>
        <taxon>Asteroideae</taxon>
        <taxon>Heliantheae alliance</taxon>
        <taxon>Heliantheae</taxon>
        <taxon>Helianthus</taxon>
    </lineage>
</organism>
<dbReference type="InterPro" id="IPR038071">
    <property type="entry name" value="UROD/MetE-like_sf"/>
</dbReference>
<protein>
    <submittedName>
        <fullName evidence="2">5-methyltetrahydropteroyltriglutamate--homocysteine S-methyltransferase</fullName>
        <ecNumber evidence="2">2.1.1.14</ecNumber>
    </submittedName>
</protein>
<dbReference type="SUPFAM" id="SSF51726">
    <property type="entry name" value="UROD/MetE-like"/>
    <property type="match status" value="1"/>
</dbReference>